<feature type="domain" description="C2H2-type" evidence="7">
    <location>
        <begin position="133"/>
        <end position="160"/>
    </location>
</feature>
<feature type="compositionally biased region" description="Polar residues" evidence="6">
    <location>
        <begin position="405"/>
        <end position="420"/>
    </location>
</feature>
<feature type="domain" description="C2H2-type" evidence="7">
    <location>
        <begin position="161"/>
        <end position="188"/>
    </location>
</feature>
<dbReference type="Gene3D" id="3.30.160.60">
    <property type="entry name" value="Classic Zinc Finger"/>
    <property type="match status" value="4"/>
</dbReference>
<feature type="domain" description="C2H2-type" evidence="7">
    <location>
        <begin position="189"/>
        <end position="218"/>
    </location>
</feature>
<dbReference type="InterPro" id="IPR036236">
    <property type="entry name" value="Znf_C2H2_sf"/>
</dbReference>
<dbReference type="Pfam" id="PF00096">
    <property type="entry name" value="zf-C2H2"/>
    <property type="match status" value="4"/>
</dbReference>
<organism evidence="8 9">
    <name type="scientific">Clavelina lepadiformis</name>
    <name type="common">Light-bulb sea squirt</name>
    <name type="synonym">Ascidia lepadiformis</name>
    <dbReference type="NCBI Taxonomy" id="159417"/>
    <lineage>
        <taxon>Eukaryota</taxon>
        <taxon>Metazoa</taxon>
        <taxon>Chordata</taxon>
        <taxon>Tunicata</taxon>
        <taxon>Ascidiacea</taxon>
        <taxon>Aplousobranchia</taxon>
        <taxon>Clavelinidae</taxon>
        <taxon>Clavelina</taxon>
    </lineage>
</organism>
<comment type="caution">
    <text evidence="8">The sequence shown here is derived from an EMBL/GenBank/DDBJ whole genome shotgun (WGS) entry which is preliminary data.</text>
</comment>
<feature type="compositionally biased region" description="Low complexity" evidence="6">
    <location>
        <begin position="30"/>
        <end position="55"/>
    </location>
</feature>
<feature type="compositionally biased region" description="Basic residues" evidence="6">
    <location>
        <begin position="244"/>
        <end position="257"/>
    </location>
</feature>
<keyword evidence="1" id="KW-0479">Metal-binding</keyword>
<sequence length="575" mass="63700">MDPSGNFFWQNNVGDSGMLQGNISLDNYIQSQQMQSHQQQDSNSPKSSPMISSSPQDQNIYRQQSEDLPEEKIKDESVLAPGDSNYTIGIVNPDAIEPKERSYTCRICQVTFPNKSAVTVHSKLHTDHQGKPYRCNFCGKGFSTNFYLKQHERIHSGQKPYKCPMCDNSFKQLSHVQQHVRTHTGVRPYKCHWPGCGKAFLQQSHLKSHEARHIPKQNTGVRPYKCHWPDCGKSFAQLTNLKSHVARHTPGKGKSRKGGSSTAKKQEPPTENEDESGSSFNLANVINQAAAAANIVPSIVGDDEAEIRPFLCPGCSKLYVREATFKKHLEECKMKLQMSITATASALGIDPPPMPSSATNSGEYDGNLVQISNVSVQGNPAKRPRVNIKEEDDIPSIDAHLPMHPQSSAHQQSATNSPGSAVQNLVKEEVVNNDTSNFVSRQHLAEDSEFKLPQVLNNVSMYNVHSTNSPLTLQNTVLLHGEEPKHQPQLLVTQQQNVNSNQQLITQNQMITTSSTQPPSSIPIIFSNSVTSSPSLILQNNPGKDAVSEASEHSTINQAAIRWQWDQPVPRLNFP</sequence>
<evidence type="ECO:0000259" key="7">
    <source>
        <dbReference type="PROSITE" id="PS50157"/>
    </source>
</evidence>
<dbReference type="SMART" id="SM00355">
    <property type="entry name" value="ZnF_C2H2"/>
    <property type="match status" value="6"/>
</dbReference>
<accession>A0ABP0EYW5</accession>
<protein>
    <recommendedName>
        <fullName evidence="7">C2H2-type domain-containing protein</fullName>
    </recommendedName>
</protein>
<evidence type="ECO:0000313" key="8">
    <source>
        <dbReference type="EMBL" id="CAK8672683.1"/>
    </source>
</evidence>
<reference evidence="8 9" key="1">
    <citation type="submission" date="2024-02" db="EMBL/GenBank/DDBJ databases">
        <authorList>
            <person name="Daric V."/>
            <person name="Darras S."/>
        </authorList>
    </citation>
    <scope>NUCLEOTIDE SEQUENCE [LARGE SCALE GENOMIC DNA]</scope>
</reference>
<feature type="region of interest" description="Disordered" evidence="6">
    <location>
        <begin position="20"/>
        <end position="72"/>
    </location>
</feature>
<feature type="domain" description="C2H2-type" evidence="7">
    <location>
        <begin position="224"/>
        <end position="253"/>
    </location>
</feature>
<evidence type="ECO:0000313" key="9">
    <source>
        <dbReference type="Proteomes" id="UP001642483"/>
    </source>
</evidence>
<keyword evidence="3 5" id="KW-0863">Zinc-finger</keyword>
<dbReference type="SUPFAM" id="SSF57667">
    <property type="entry name" value="beta-beta-alpha zinc fingers"/>
    <property type="match status" value="3"/>
</dbReference>
<dbReference type="Proteomes" id="UP001642483">
    <property type="component" value="Unassembled WGS sequence"/>
</dbReference>
<keyword evidence="2" id="KW-0677">Repeat</keyword>
<keyword evidence="4" id="KW-0862">Zinc</keyword>
<dbReference type="PANTHER" id="PTHR14003:SF19">
    <property type="entry name" value="YY2 TRANSCRIPTION FACTOR"/>
    <property type="match status" value="1"/>
</dbReference>
<dbReference type="EMBL" id="CAWYQH010000001">
    <property type="protein sequence ID" value="CAK8672683.1"/>
    <property type="molecule type" value="Genomic_DNA"/>
</dbReference>
<name>A0ABP0EYW5_CLALP</name>
<gene>
    <name evidence="8" type="ORF">CVLEPA_LOCUS2376</name>
</gene>
<evidence type="ECO:0000256" key="5">
    <source>
        <dbReference type="PROSITE-ProRule" id="PRU00042"/>
    </source>
</evidence>
<feature type="compositionally biased region" description="Polar residues" evidence="6">
    <location>
        <begin position="20"/>
        <end position="29"/>
    </location>
</feature>
<feature type="domain" description="C2H2-type" evidence="7">
    <location>
        <begin position="103"/>
        <end position="130"/>
    </location>
</feature>
<evidence type="ECO:0000256" key="3">
    <source>
        <dbReference type="ARBA" id="ARBA00022771"/>
    </source>
</evidence>
<feature type="region of interest" description="Disordered" evidence="6">
    <location>
        <begin position="397"/>
        <end position="420"/>
    </location>
</feature>
<evidence type="ECO:0000256" key="6">
    <source>
        <dbReference type="SAM" id="MobiDB-lite"/>
    </source>
</evidence>
<feature type="region of interest" description="Disordered" evidence="6">
    <location>
        <begin position="243"/>
        <end position="278"/>
    </location>
</feature>
<dbReference type="PANTHER" id="PTHR14003">
    <property type="entry name" value="TRANSCRIPTIONAL REPRESSOR PROTEIN YY"/>
    <property type="match status" value="1"/>
</dbReference>
<dbReference type="InterPro" id="IPR013087">
    <property type="entry name" value="Znf_C2H2_type"/>
</dbReference>
<dbReference type="PROSITE" id="PS50157">
    <property type="entry name" value="ZINC_FINGER_C2H2_2"/>
    <property type="match status" value="5"/>
</dbReference>
<evidence type="ECO:0000256" key="4">
    <source>
        <dbReference type="ARBA" id="ARBA00022833"/>
    </source>
</evidence>
<proteinExistence type="predicted"/>
<dbReference type="PROSITE" id="PS00028">
    <property type="entry name" value="ZINC_FINGER_C2H2_1"/>
    <property type="match status" value="5"/>
</dbReference>
<evidence type="ECO:0000256" key="1">
    <source>
        <dbReference type="ARBA" id="ARBA00022723"/>
    </source>
</evidence>
<keyword evidence="9" id="KW-1185">Reference proteome</keyword>
<evidence type="ECO:0000256" key="2">
    <source>
        <dbReference type="ARBA" id="ARBA00022737"/>
    </source>
</evidence>